<keyword evidence="4" id="KW-0808">Transferase</keyword>
<dbReference type="NCBIfam" id="TIGR00229">
    <property type="entry name" value="sensory_box"/>
    <property type="match status" value="4"/>
</dbReference>
<evidence type="ECO:0000256" key="2">
    <source>
        <dbReference type="ARBA" id="ARBA00012438"/>
    </source>
</evidence>
<keyword evidence="3" id="KW-0597">Phosphoprotein</keyword>
<feature type="domain" description="PAC" evidence="8">
    <location>
        <begin position="672"/>
        <end position="724"/>
    </location>
</feature>
<dbReference type="Proteomes" id="UP000606600">
    <property type="component" value="Unassembled WGS sequence"/>
</dbReference>
<dbReference type="PROSITE" id="PS50113">
    <property type="entry name" value="PAC"/>
    <property type="match status" value="2"/>
</dbReference>
<dbReference type="InterPro" id="IPR013656">
    <property type="entry name" value="PAS_4"/>
</dbReference>
<comment type="catalytic activity">
    <reaction evidence="1">
        <text>ATP + protein L-histidine = ADP + protein N-phospho-L-histidine.</text>
        <dbReference type="EC" id="2.7.13.3"/>
    </reaction>
</comment>
<sequence length="799" mass="91139">MLNKFSASAKLYLLLFITAVSIIALGLYGISDLEEMNQNTQKLYADRVLPFEQLSNVRFAYTTEILPMAQKVANRTLSFSDAAKRVKQAEETINYNWGRYRKTYLTREEALLVKQTELTKQKADEQYAELLILLTKKDNNALEKFIQNENYAGTAPFTVNLTHLMKLQVKVGKQLFTENNKIYHTTSGRFIILISVFLAIALLLSLYIIKNVKTLITSTLKANYIIKASEEKYYSLFEQASDAIYVVNFKGYFTQVNNSMCQVSGYSREELLTMNIAGLFNEELLKIYPLQYMAAKPGDSVIAERKMVRKDGAIIDIEINGKKFADDRILVILRDITARKAMEAELTNAELKFRTLADKSMVGIYIVQKGKFVYVNPRFAEVFGYEPSELIGREPVEAIVHPNYQATANENIRLRIAGEVDSVHYEAMGKMKDGSANWVEFYGSRTIFEDEPTIIGSMIDITERKIAEEELKVSEKKYKLLFESNPVPLWIISKEDLSIMAVNEAASNLYGYTKEELLNTSVKQLRPKEDWNLQLLSYQKQITGAVDFGVVKHLKKDGTVIYVNIISEDILFEGRPVRISSTADVTEKLKAEELLKKSEANLQTILNTTDTAYALLDRHLNVLEYNDIALVSAKREFNFDPQNGGKLFDHLPAERRAEFSGYINNVFKGNTISYEVTYDQPDGGDIWYYVKMFPISNKENEILGLVLAISDITERKHAEQSLQQAYERIKTNIGFIRGMIWKQSHILRSPLANLKGLITILQTDPDDQEILAHIKTELDRMDAVFIEMAQDSSADDMNY</sequence>
<protein>
    <recommendedName>
        <fullName evidence="2">histidine kinase</fullName>
        <ecNumber evidence="2">2.7.13.3</ecNumber>
    </recommendedName>
</protein>
<evidence type="ECO:0000313" key="9">
    <source>
        <dbReference type="EMBL" id="MBD1363599.1"/>
    </source>
</evidence>
<dbReference type="PANTHER" id="PTHR43304">
    <property type="entry name" value="PHYTOCHROME-LIKE PROTEIN CPH1"/>
    <property type="match status" value="1"/>
</dbReference>
<dbReference type="Pfam" id="PF00989">
    <property type="entry name" value="PAS"/>
    <property type="match status" value="2"/>
</dbReference>
<dbReference type="InterPro" id="IPR001610">
    <property type="entry name" value="PAC"/>
</dbReference>
<name>A0ABR7WMR3_9SPHI</name>
<keyword evidence="6" id="KW-0812">Transmembrane</keyword>
<feature type="domain" description="PAS" evidence="7">
    <location>
        <begin position="229"/>
        <end position="283"/>
    </location>
</feature>
<dbReference type="InterPro" id="IPR000700">
    <property type="entry name" value="PAS-assoc_C"/>
</dbReference>
<feature type="domain" description="PAC" evidence="8">
    <location>
        <begin position="421"/>
        <end position="473"/>
    </location>
</feature>
<dbReference type="Pfam" id="PF08448">
    <property type="entry name" value="PAS_4"/>
    <property type="match status" value="1"/>
</dbReference>
<dbReference type="EMBL" id="JACWMY010000003">
    <property type="protein sequence ID" value="MBD1363599.1"/>
    <property type="molecule type" value="Genomic_DNA"/>
</dbReference>
<comment type="caution">
    <text evidence="9">The sequence shown here is derived from an EMBL/GenBank/DDBJ whole genome shotgun (WGS) entry which is preliminary data.</text>
</comment>
<reference evidence="9 10" key="1">
    <citation type="submission" date="2020-09" db="EMBL/GenBank/DDBJ databases">
        <title>Novel species of Mucilaginibacter isolated from a glacier on the Tibetan Plateau.</title>
        <authorList>
            <person name="Liu Q."/>
            <person name="Xin Y.-H."/>
        </authorList>
    </citation>
    <scope>NUCLEOTIDE SEQUENCE [LARGE SCALE GENOMIC DNA]</scope>
    <source>
        <strain evidence="9 10">ZT4R22</strain>
    </source>
</reference>
<dbReference type="SMART" id="SM00086">
    <property type="entry name" value="PAC"/>
    <property type="match status" value="4"/>
</dbReference>
<dbReference type="SMART" id="SM00091">
    <property type="entry name" value="PAS"/>
    <property type="match status" value="4"/>
</dbReference>
<evidence type="ECO:0000256" key="4">
    <source>
        <dbReference type="ARBA" id="ARBA00022679"/>
    </source>
</evidence>
<dbReference type="EC" id="2.7.13.3" evidence="2"/>
<keyword evidence="6" id="KW-0472">Membrane</keyword>
<dbReference type="PROSITE" id="PS50112">
    <property type="entry name" value="PAS"/>
    <property type="match status" value="3"/>
</dbReference>
<dbReference type="Pfam" id="PF12729">
    <property type="entry name" value="4HB_MCP_1"/>
    <property type="match status" value="1"/>
</dbReference>
<evidence type="ECO:0000256" key="1">
    <source>
        <dbReference type="ARBA" id="ARBA00000085"/>
    </source>
</evidence>
<dbReference type="Pfam" id="PF13426">
    <property type="entry name" value="PAS_9"/>
    <property type="match status" value="1"/>
</dbReference>
<dbReference type="CDD" id="cd00082">
    <property type="entry name" value="HisKA"/>
    <property type="match status" value="1"/>
</dbReference>
<dbReference type="CDD" id="cd00130">
    <property type="entry name" value="PAS"/>
    <property type="match status" value="4"/>
</dbReference>
<dbReference type="RefSeq" id="WP_191188269.1">
    <property type="nucleotide sequence ID" value="NZ_JACWMY010000003.1"/>
</dbReference>
<keyword evidence="6" id="KW-1133">Transmembrane helix</keyword>
<evidence type="ECO:0000313" key="10">
    <source>
        <dbReference type="Proteomes" id="UP000606600"/>
    </source>
</evidence>
<dbReference type="InterPro" id="IPR024478">
    <property type="entry name" value="HlyB_4HB_MCP"/>
</dbReference>
<dbReference type="InterPro" id="IPR052162">
    <property type="entry name" value="Sensor_kinase/Photoreceptor"/>
</dbReference>
<evidence type="ECO:0000256" key="3">
    <source>
        <dbReference type="ARBA" id="ARBA00022553"/>
    </source>
</evidence>
<evidence type="ECO:0000256" key="5">
    <source>
        <dbReference type="ARBA" id="ARBA00022777"/>
    </source>
</evidence>
<evidence type="ECO:0000256" key="6">
    <source>
        <dbReference type="SAM" id="Phobius"/>
    </source>
</evidence>
<accession>A0ABR7WMR3</accession>
<evidence type="ECO:0000259" key="7">
    <source>
        <dbReference type="PROSITE" id="PS50112"/>
    </source>
</evidence>
<proteinExistence type="predicted"/>
<dbReference type="InterPro" id="IPR013767">
    <property type="entry name" value="PAS_fold"/>
</dbReference>
<feature type="transmembrane region" description="Helical" evidence="6">
    <location>
        <begin position="12"/>
        <end position="30"/>
    </location>
</feature>
<keyword evidence="5" id="KW-0418">Kinase</keyword>
<organism evidence="9 10">
    <name type="scientific">Mucilaginibacter pankratovii</name>
    <dbReference type="NCBI Taxonomy" id="2772110"/>
    <lineage>
        <taxon>Bacteria</taxon>
        <taxon>Pseudomonadati</taxon>
        <taxon>Bacteroidota</taxon>
        <taxon>Sphingobacteriia</taxon>
        <taxon>Sphingobacteriales</taxon>
        <taxon>Sphingobacteriaceae</taxon>
        <taxon>Mucilaginibacter</taxon>
    </lineage>
</organism>
<feature type="domain" description="PAS" evidence="7">
    <location>
        <begin position="474"/>
        <end position="530"/>
    </location>
</feature>
<dbReference type="InterPro" id="IPR003661">
    <property type="entry name" value="HisK_dim/P_dom"/>
</dbReference>
<dbReference type="SUPFAM" id="SSF55785">
    <property type="entry name" value="PYP-like sensor domain (PAS domain)"/>
    <property type="match status" value="4"/>
</dbReference>
<dbReference type="Gene3D" id="3.30.450.20">
    <property type="entry name" value="PAS domain"/>
    <property type="match status" value="4"/>
</dbReference>
<keyword evidence="10" id="KW-1185">Reference proteome</keyword>
<gene>
    <name evidence="9" type="ORF">IDJ77_07240</name>
</gene>
<dbReference type="InterPro" id="IPR000014">
    <property type="entry name" value="PAS"/>
</dbReference>
<dbReference type="InterPro" id="IPR035965">
    <property type="entry name" value="PAS-like_dom_sf"/>
</dbReference>
<evidence type="ECO:0000259" key="8">
    <source>
        <dbReference type="PROSITE" id="PS50113"/>
    </source>
</evidence>
<feature type="domain" description="PAS" evidence="7">
    <location>
        <begin position="369"/>
        <end position="419"/>
    </location>
</feature>
<feature type="transmembrane region" description="Helical" evidence="6">
    <location>
        <begin position="190"/>
        <end position="209"/>
    </location>
</feature>
<dbReference type="PANTHER" id="PTHR43304:SF1">
    <property type="entry name" value="PAC DOMAIN-CONTAINING PROTEIN"/>
    <property type="match status" value="1"/>
</dbReference>